<accession>A0A3R7P1A5</accession>
<dbReference type="GO" id="GO:0005737">
    <property type="term" value="C:cytoplasm"/>
    <property type="evidence" value="ECO:0007669"/>
    <property type="project" value="TreeGrafter"/>
</dbReference>
<proteinExistence type="predicted"/>
<reference evidence="3 4" key="1">
    <citation type="journal article" date="2018" name="BMC Genomics">
        <title>Genomic comparison of Trypanosoma conorhini and Trypanosoma rangeli to Trypanosoma cruzi strains of high and low virulence.</title>
        <authorList>
            <person name="Bradwell K.R."/>
            <person name="Koparde V.N."/>
            <person name="Matveyev A.V."/>
            <person name="Serrano M.G."/>
            <person name="Alves J.M."/>
            <person name="Parikh H."/>
            <person name="Huang B."/>
            <person name="Lee V."/>
            <person name="Espinosa-Alvarez O."/>
            <person name="Ortiz P.A."/>
            <person name="Costa-Martins A.G."/>
            <person name="Teixeira M.M."/>
            <person name="Buck G.A."/>
        </authorList>
    </citation>
    <scope>NUCLEOTIDE SEQUENCE [LARGE SCALE GENOMIC DNA]</scope>
    <source>
        <strain evidence="3 4">025E</strain>
    </source>
</reference>
<evidence type="ECO:0000256" key="1">
    <source>
        <dbReference type="SAM" id="MobiDB-lite"/>
    </source>
</evidence>
<sequence length="264" mass="28890">MVPSPSLSFSRKTLGAERVRWYRHNPYGPCVSEPLPAIAAAPAPFAAALDAPFLVDAGLNATPPVVLPTEDAKDPVSCTGLVGFKYGVKKFQAPFSVKVGDALVTEGDRGEDLGFVKLVEPLSSKPNQTRVKVLRAATPEDLECHNAIAAKEKKALGTMCMLAWKVRCPAHIKDVMYQLDGRKITVIIARESRSFVDFRRFQRAAFEVFRCRVWCAYLDEIVALEVNNNTSTVPPLPRQRAVHKRGGSCSGRTPPEACEMTAHA</sequence>
<evidence type="ECO:0000313" key="3">
    <source>
        <dbReference type="EMBL" id="RNF11091.1"/>
    </source>
</evidence>
<protein>
    <recommendedName>
        <fullName evidence="2">PSP1 C-terminal domain-containing protein</fullName>
    </recommendedName>
</protein>
<gene>
    <name evidence="3" type="ORF">Tco025E_06701</name>
</gene>
<dbReference type="GeneID" id="40320312"/>
<dbReference type="AlphaFoldDB" id="A0A3R7P1A5"/>
<dbReference type="PANTHER" id="PTHR43830:SF4">
    <property type="entry name" value="PSP1 C-TERMINAL DOMAIN-CONTAINING PROTEIN"/>
    <property type="match status" value="1"/>
</dbReference>
<feature type="domain" description="PSP1 C-terminal" evidence="2">
    <location>
        <begin position="131"/>
        <end position="218"/>
    </location>
</feature>
<dbReference type="Pfam" id="PF04468">
    <property type="entry name" value="PSP1"/>
    <property type="match status" value="1"/>
</dbReference>
<dbReference type="PROSITE" id="PS51411">
    <property type="entry name" value="PSP1_C"/>
    <property type="match status" value="1"/>
</dbReference>
<evidence type="ECO:0000259" key="2">
    <source>
        <dbReference type="PROSITE" id="PS51411"/>
    </source>
</evidence>
<comment type="caution">
    <text evidence="3">The sequence shown here is derived from an EMBL/GenBank/DDBJ whole genome shotgun (WGS) entry which is preliminary data.</text>
</comment>
<dbReference type="PANTHER" id="PTHR43830">
    <property type="entry name" value="PROTEIN PSP1"/>
    <property type="match status" value="1"/>
</dbReference>
<dbReference type="EMBL" id="MKKU01000468">
    <property type="protein sequence ID" value="RNF11091.1"/>
    <property type="molecule type" value="Genomic_DNA"/>
</dbReference>
<feature type="region of interest" description="Disordered" evidence="1">
    <location>
        <begin position="237"/>
        <end position="264"/>
    </location>
</feature>
<dbReference type="InterPro" id="IPR047767">
    <property type="entry name" value="PSP1-like"/>
</dbReference>
<dbReference type="RefSeq" id="XP_029226324.1">
    <property type="nucleotide sequence ID" value="XM_029373576.1"/>
</dbReference>
<evidence type="ECO:0000313" key="4">
    <source>
        <dbReference type="Proteomes" id="UP000284403"/>
    </source>
</evidence>
<dbReference type="OrthoDB" id="271183at2759"/>
<name>A0A3R7P1A5_9TRYP</name>
<dbReference type="Proteomes" id="UP000284403">
    <property type="component" value="Unassembled WGS sequence"/>
</dbReference>
<keyword evidence="4" id="KW-1185">Reference proteome</keyword>
<organism evidence="3 4">
    <name type="scientific">Trypanosoma conorhini</name>
    <dbReference type="NCBI Taxonomy" id="83891"/>
    <lineage>
        <taxon>Eukaryota</taxon>
        <taxon>Discoba</taxon>
        <taxon>Euglenozoa</taxon>
        <taxon>Kinetoplastea</taxon>
        <taxon>Metakinetoplastina</taxon>
        <taxon>Trypanosomatida</taxon>
        <taxon>Trypanosomatidae</taxon>
        <taxon>Trypanosoma</taxon>
    </lineage>
</organism>
<dbReference type="InterPro" id="IPR007557">
    <property type="entry name" value="PSP1_C"/>
</dbReference>